<sequence length="426" mass="46551">MKLSAYYRQISVCTILVSLLATCTRRQPDVPPADDGVRLLGVTIPGFPSENISIDQVKKEIVLTVPDSPSSLTFEKMSFQTSAGSSVWQEDHKRVDLCIGGAELVYVLSETKSNAYKFVVKQPRPLAIGFIDNQTKATIGQSLAVRIDNTTDGKGGGVVLLTRTDTGEQDSLRVGCQVDGNQYILETPQRVRPGEYIVALQKKSGRTATAPQKLTFQKGTPSVNELWGALTVGQSLTLAGSNLFADDAPEVLLRRSSGETTRIKPTSISPYGWSLTTALPATIQPGYYDIAVLFQGKTMSTKQRIVVLRDELQPAVGRINNELTTASETKPIVLVRGQHNFATIWPQLYSWGESRVKLDIKLTSIDNSGQSTRFLFSNQSYNGDYPPALNVPATVQSGRYILSVVATYTDGTVSESEPLERIVEVR</sequence>
<proteinExistence type="predicted"/>
<dbReference type="AlphaFoldDB" id="A0A7L5DIW8"/>
<name>A0A7L5DIW8_9BACT</name>
<evidence type="ECO:0000313" key="1">
    <source>
        <dbReference type="EMBL" id="QJD78339.1"/>
    </source>
</evidence>
<gene>
    <name evidence="1" type="ORF">HH216_07805</name>
</gene>
<reference evidence="1 2" key="1">
    <citation type="submission" date="2020-04" db="EMBL/GenBank/DDBJ databases">
        <title>Genome sequencing of novel species.</title>
        <authorList>
            <person name="Heo J."/>
            <person name="Kim S.-J."/>
            <person name="Kim J.-S."/>
            <person name="Hong S.-B."/>
            <person name="Kwon S.-W."/>
        </authorList>
    </citation>
    <scope>NUCLEOTIDE SEQUENCE [LARGE SCALE GENOMIC DNA]</scope>
    <source>
        <strain evidence="1 2">CJU-R4</strain>
    </source>
</reference>
<keyword evidence="2" id="KW-1185">Reference proteome</keyword>
<evidence type="ECO:0000313" key="2">
    <source>
        <dbReference type="Proteomes" id="UP000501128"/>
    </source>
</evidence>
<organism evidence="1 2">
    <name type="scientific">Spirosoma rhododendri</name>
    <dbReference type="NCBI Taxonomy" id="2728024"/>
    <lineage>
        <taxon>Bacteria</taxon>
        <taxon>Pseudomonadati</taxon>
        <taxon>Bacteroidota</taxon>
        <taxon>Cytophagia</taxon>
        <taxon>Cytophagales</taxon>
        <taxon>Cytophagaceae</taxon>
        <taxon>Spirosoma</taxon>
    </lineage>
</organism>
<accession>A0A7L5DIW8</accession>
<dbReference type="EMBL" id="CP051677">
    <property type="protein sequence ID" value="QJD78339.1"/>
    <property type="molecule type" value="Genomic_DNA"/>
</dbReference>
<dbReference type="KEGG" id="srho:HH216_07805"/>
<dbReference type="RefSeq" id="WP_169550312.1">
    <property type="nucleotide sequence ID" value="NZ_CP051677.1"/>
</dbReference>
<protein>
    <submittedName>
        <fullName evidence="1">Uncharacterized protein</fullName>
    </submittedName>
</protein>
<dbReference type="Proteomes" id="UP000501128">
    <property type="component" value="Chromosome"/>
</dbReference>